<feature type="region of interest" description="Disordered" evidence="1">
    <location>
        <begin position="94"/>
        <end position="120"/>
    </location>
</feature>
<dbReference type="AlphaFoldDB" id="J3MCT3"/>
<feature type="region of interest" description="Disordered" evidence="1">
    <location>
        <begin position="1"/>
        <end position="43"/>
    </location>
</feature>
<reference evidence="2" key="2">
    <citation type="submission" date="2013-04" db="UniProtKB">
        <authorList>
            <consortium name="EnsemblPlants"/>
        </authorList>
    </citation>
    <scope>IDENTIFICATION</scope>
</reference>
<feature type="compositionally biased region" description="Basic and acidic residues" evidence="1">
    <location>
        <begin position="27"/>
        <end position="41"/>
    </location>
</feature>
<feature type="compositionally biased region" description="Low complexity" evidence="1">
    <location>
        <begin position="107"/>
        <end position="120"/>
    </location>
</feature>
<dbReference type="Gramene" id="OB06G18270.1">
    <property type="protein sequence ID" value="OB06G18270.1"/>
    <property type="gene ID" value="OB06G18270"/>
</dbReference>
<evidence type="ECO:0000313" key="3">
    <source>
        <dbReference type="Proteomes" id="UP000006038"/>
    </source>
</evidence>
<dbReference type="HOGENOM" id="CLU_2055726_0_0_1"/>
<evidence type="ECO:0000313" key="2">
    <source>
        <dbReference type="EnsemblPlants" id="OB06G18270.1"/>
    </source>
</evidence>
<dbReference type="Proteomes" id="UP000006038">
    <property type="component" value="Chromosome 6"/>
</dbReference>
<keyword evidence="3" id="KW-1185">Reference proteome</keyword>
<feature type="compositionally biased region" description="Basic and acidic residues" evidence="1">
    <location>
        <begin position="10"/>
        <end position="19"/>
    </location>
</feature>
<dbReference type="EnsemblPlants" id="OB06G18270.1">
    <property type="protein sequence ID" value="OB06G18270.1"/>
    <property type="gene ID" value="OB06G18270"/>
</dbReference>
<proteinExistence type="predicted"/>
<evidence type="ECO:0000256" key="1">
    <source>
        <dbReference type="SAM" id="MobiDB-lite"/>
    </source>
</evidence>
<sequence>PTNLVPGGERGLEGREGATRDGVGGVLREEGRDEPVEDGGRPRRRRRIIRVLRGAAEAAERRELLGEAVEREEDVADGEALRGGRGGVFRVRLRRGGRRKLPPGLPGHPAGPARLAGGGL</sequence>
<organism evidence="2">
    <name type="scientific">Oryza brachyantha</name>
    <name type="common">malo sina</name>
    <dbReference type="NCBI Taxonomy" id="4533"/>
    <lineage>
        <taxon>Eukaryota</taxon>
        <taxon>Viridiplantae</taxon>
        <taxon>Streptophyta</taxon>
        <taxon>Embryophyta</taxon>
        <taxon>Tracheophyta</taxon>
        <taxon>Spermatophyta</taxon>
        <taxon>Magnoliopsida</taxon>
        <taxon>Liliopsida</taxon>
        <taxon>Poales</taxon>
        <taxon>Poaceae</taxon>
        <taxon>BOP clade</taxon>
        <taxon>Oryzoideae</taxon>
        <taxon>Oryzeae</taxon>
        <taxon>Oryzinae</taxon>
        <taxon>Oryza</taxon>
    </lineage>
</organism>
<protein>
    <submittedName>
        <fullName evidence="2">Uncharacterized protein</fullName>
    </submittedName>
</protein>
<accession>J3MCT3</accession>
<name>J3MCT3_ORYBR</name>
<reference evidence="2" key="1">
    <citation type="journal article" date="2013" name="Nat. Commun.">
        <title>Whole-genome sequencing of Oryza brachyantha reveals mechanisms underlying Oryza genome evolution.</title>
        <authorList>
            <person name="Chen J."/>
            <person name="Huang Q."/>
            <person name="Gao D."/>
            <person name="Wang J."/>
            <person name="Lang Y."/>
            <person name="Liu T."/>
            <person name="Li B."/>
            <person name="Bai Z."/>
            <person name="Luis Goicoechea J."/>
            <person name="Liang C."/>
            <person name="Chen C."/>
            <person name="Zhang W."/>
            <person name="Sun S."/>
            <person name="Liao Y."/>
            <person name="Zhang X."/>
            <person name="Yang L."/>
            <person name="Song C."/>
            <person name="Wang M."/>
            <person name="Shi J."/>
            <person name="Liu G."/>
            <person name="Liu J."/>
            <person name="Zhou H."/>
            <person name="Zhou W."/>
            <person name="Yu Q."/>
            <person name="An N."/>
            <person name="Chen Y."/>
            <person name="Cai Q."/>
            <person name="Wang B."/>
            <person name="Liu B."/>
            <person name="Min J."/>
            <person name="Huang Y."/>
            <person name="Wu H."/>
            <person name="Li Z."/>
            <person name="Zhang Y."/>
            <person name="Yin Y."/>
            <person name="Song W."/>
            <person name="Jiang J."/>
            <person name="Jackson S.A."/>
            <person name="Wing R.A."/>
            <person name="Wang J."/>
            <person name="Chen M."/>
        </authorList>
    </citation>
    <scope>NUCLEOTIDE SEQUENCE [LARGE SCALE GENOMIC DNA]</scope>
    <source>
        <strain evidence="2">cv. IRGC 101232</strain>
    </source>
</reference>